<feature type="region of interest" description="Disordered" evidence="3">
    <location>
        <begin position="1"/>
        <end position="38"/>
    </location>
</feature>
<dbReference type="GO" id="GO:0016301">
    <property type="term" value="F:kinase activity"/>
    <property type="evidence" value="ECO:0007669"/>
    <property type="project" value="UniProtKB-KW"/>
</dbReference>
<dbReference type="Proteomes" id="UP000605427">
    <property type="component" value="Unassembled WGS sequence"/>
</dbReference>
<evidence type="ECO:0000313" key="5">
    <source>
        <dbReference type="Proteomes" id="UP000605427"/>
    </source>
</evidence>
<dbReference type="InterPro" id="IPR017438">
    <property type="entry name" value="ATP-NAD_kinase_N"/>
</dbReference>
<evidence type="ECO:0000256" key="3">
    <source>
        <dbReference type="SAM" id="MobiDB-lite"/>
    </source>
</evidence>
<dbReference type="InterPro" id="IPR016064">
    <property type="entry name" value="NAD/diacylglycerol_kinase_sf"/>
</dbReference>
<dbReference type="SUPFAM" id="SSF111331">
    <property type="entry name" value="NAD kinase/diacylglycerol kinase-like"/>
    <property type="match status" value="1"/>
</dbReference>
<accession>A0ABQ1ZNC3</accession>
<reference evidence="5" key="1">
    <citation type="journal article" date="2019" name="Int. J. Syst. Evol. Microbiol.">
        <title>The Global Catalogue of Microorganisms (GCM) 10K type strain sequencing project: providing services to taxonomists for standard genome sequencing and annotation.</title>
        <authorList>
            <consortium name="The Broad Institute Genomics Platform"/>
            <consortium name="The Broad Institute Genome Sequencing Center for Infectious Disease"/>
            <person name="Wu L."/>
            <person name="Ma J."/>
        </authorList>
    </citation>
    <scope>NUCLEOTIDE SEQUENCE [LARGE SCALE GENOMIC DNA]</scope>
    <source>
        <strain evidence="5">CCM 8702</strain>
    </source>
</reference>
<gene>
    <name evidence="4" type="ORF">GCM10007362_08180</name>
</gene>
<name>A0ABQ1ZNC3_9BACL</name>
<keyword evidence="2" id="KW-0067">ATP-binding</keyword>
<keyword evidence="4" id="KW-0418">Kinase</keyword>
<evidence type="ECO:0000256" key="2">
    <source>
        <dbReference type="ARBA" id="ARBA00022840"/>
    </source>
</evidence>
<dbReference type="Gene3D" id="3.40.50.10330">
    <property type="entry name" value="Probable inorganic polyphosphate/atp-NAD kinase, domain 1"/>
    <property type="match status" value="1"/>
</dbReference>
<organism evidence="4 5">
    <name type="scientific">Saccharibacillus endophyticus</name>
    <dbReference type="NCBI Taxonomy" id="2060666"/>
    <lineage>
        <taxon>Bacteria</taxon>
        <taxon>Bacillati</taxon>
        <taxon>Bacillota</taxon>
        <taxon>Bacilli</taxon>
        <taxon>Bacillales</taxon>
        <taxon>Paenibacillaceae</taxon>
        <taxon>Saccharibacillus</taxon>
    </lineage>
</organism>
<keyword evidence="4" id="KW-0808">Transferase</keyword>
<evidence type="ECO:0000256" key="1">
    <source>
        <dbReference type="ARBA" id="ARBA00022741"/>
    </source>
</evidence>
<protein>
    <submittedName>
        <fullName evidence="4">Sugar kinase</fullName>
    </submittedName>
</protein>
<feature type="compositionally biased region" description="Basic and acidic residues" evidence="3">
    <location>
        <begin position="1"/>
        <end position="13"/>
    </location>
</feature>
<feature type="compositionally biased region" description="Basic and acidic residues" evidence="3">
    <location>
        <begin position="21"/>
        <end position="30"/>
    </location>
</feature>
<dbReference type="InterPro" id="IPR017437">
    <property type="entry name" value="ATP-NAD_kinase_PpnK-typ_C"/>
</dbReference>
<proteinExistence type="predicted"/>
<dbReference type="Gene3D" id="2.60.200.30">
    <property type="entry name" value="Probable inorganic polyphosphate/atp-NAD kinase, domain 2"/>
    <property type="match status" value="1"/>
</dbReference>
<dbReference type="PANTHER" id="PTHR13158">
    <property type="match status" value="1"/>
</dbReference>
<comment type="caution">
    <text evidence="4">The sequence shown here is derived from an EMBL/GenBank/DDBJ whole genome shotgun (WGS) entry which is preliminary data.</text>
</comment>
<evidence type="ECO:0000313" key="4">
    <source>
        <dbReference type="EMBL" id="GGH71255.1"/>
    </source>
</evidence>
<dbReference type="PANTHER" id="PTHR13158:SF5">
    <property type="entry name" value="NAD KINASE 2, MITOCHONDRIAL"/>
    <property type="match status" value="1"/>
</dbReference>
<sequence>MSFFGNRDREAKMRQSSFDAPGRRGADSRHGQTFGSTAAGAPETEAKIVLVKRRTRLEELVVRYNTIQQAQFYVERLGADFGDYIREDRVYRAALHQATESLSVVGRVQHVDREHVPNFIFGEKDVVVVLGQDGLVANTLKYAAYRPLIGVNPDPQRWDGALLPFKVGELQSVARDILRDKRPVKEVRLAQAELNDGQVLYAVNDLFIGRRTHVSARYELRINEAAEQQSSSGIIVSTGMGSTGWLRSVLAGAAGIASGAAGQPAQALTPDASFGWDSPYLYFSVREPYPSRATSANLVFGKIDERSPLRIMSQMPESGVIFSDGVEDDYLEFGSGVEASITVAERRGLLAV</sequence>
<keyword evidence="5" id="KW-1185">Reference proteome</keyword>
<dbReference type="EMBL" id="BMDD01000001">
    <property type="protein sequence ID" value="GGH71255.1"/>
    <property type="molecule type" value="Genomic_DNA"/>
</dbReference>
<keyword evidence="1" id="KW-0547">Nucleotide-binding</keyword>